<dbReference type="GO" id="GO:0016757">
    <property type="term" value="F:glycosyltransferase activity"/>
    <property type="evidence" value="ECO:0007669"/>
    <property type="project" value="UniProtKB-KW"/>
</dbReference>
<accession>A0ABV0DAK7</accession>
<keyword evidence="2" id="KW-0808">Transferase</keyword>
<dbReference type="PANTHER" id="PTHR22916">
    <property type="entry name" value="GLYCOSYLTRANSFERASE"/>
    <property type="match status" value="1"/>
</dbReference>
<organism evidence="2 3">
    <name type="scientific">Psychrobacter proteolyticus</name>
    <dbReference type="NCBI Taxonomy" id="147825"/>
    <lineage>
        <taxon>Bacteria</taxon>
        <taxon>Pseudomonadati</taxon>
        <taxon>Pseudomonadota</taxon>
        <taxon>Gammaproteobacteria</taxon>
        <taxon>Moraxellales</taxon>
        <taxon>Moraxellaceae</taxon>
        <taxon>Psychrobacter</taxon>
    </lineage>
</organism>
<feature type="domain" description="Glycosyltransferase 2-like" evidence="1">
    <location>
        <begin position="8"/>
        <end position="116"/>
    </location>
</feature>
<dbReference type="EMBL" id="JBDLOB010000008">
    <property type="protein sequence ID" value="MEN8626679.1"/>
    <property type="molecule type" value="Genomic_DNA"/>
</dbReference>
<protein>
    <submittedName>
        <fullName evidence="2">Glycosyltransferase family A protein</fullName>
        <ecNumber evidence="2">2.4.-.-</ecNumber>
    </submittedName>
</protein>
<dbReference type="RefSeq" id="WP_347163858.1">
    <property type="nucleotide sequence ID" value="NZ_JBDLOB010000008.1"/>
</dbReference>
<dbReference type="PANTHER" id="PTHR22916:SF3">
    <property type="entry name" value="UDP-GLCNAC:BETAGAL BETA-1,3-N-ACETYLGLUCOSAMINYLTRANSFERASE-LIKE PROTEIN 1"/>
    <property type="match status" value="1"/>
</dbReference>
<evidence type="ECO:0000313" key="3">
    <source>
        <dbReference type="Proteomes" id="UP001414441"/>
    </source>
</evidence>
<gene>
    <name evidence="2" type="ORF">ABFV72_11725</name>
</gene>
<proteinExistence type="predicted"/>
<evidence type="ECO:0000259" key="1">
    <source>
        <dbReference type="Pfam" id="PF00535"/>
    </source>
</evidence>
<evidence type="ECO:0000313" key="2">
    <source>
        <dbReference type="EMBL" id="MEN8626679.1"/>
    </source>
</evidence>
<dbReference type="Gene3D" id="3.90.550.10">
    <property type="entry name" value="Spore Coat Polysaccharide Biosynthesis Protein SpsA, Chain A"/>
    <property type="match status" value="1"/>
</dbReference>
<name>A0ABV0DAK7_9GAMM</name>
<reference evidence="2 3" key="1">
    <citation type="submission" date="2024-05" db="EMBL/GenBank/DDBJ databases">
        <title>Genome sequencing of Marine Estuary Bacteria, Pseudoalteromonas distincta strain FA, Psychrobacter proteolyticus strain EA, and Shewanella baltica strain CA.</title>
        <authorList>
            <person name="Dieffenbach S.A."/>
            <person name="Maclea K.S."/>
        </authorList>
    </citation>
    <scope>NUCLEOTIDE SEQUENCE [LARGE SCALE GENOMIC DNA]</scope>
    <source>
        <strain evidence="2 3">EA</strain>
    </source>
</reference>
<keyword evidence="2" id="KW-0328">Glycosyltransferase</keyword>
<dbReference type="CDD" id="cd00761">
    <property type="entry name" value="Glyco_tranf_GTA_type"/>
    <property type="match status" value="1"/>
</dbReference>
<dbReference type="InterPro" id="IPR001173">
    <property type="entry name" value="Glyco_trans_2-like"/>
</dbReference>
<sequence>MNNEKYISIGIPFYNAEKYLEDAICSILAQTHNYWELILIDDGSTDGSLEIAREFEKKDSRIRVISDGLNKKLPYRLNQIIDESQHGYIARMDADDLISSTRIETQFNYLYKNPTIDLVSTGILSLKNDLTLVGYRCTSSQKIITKADAIVGTTGIIHASIIAKKSWFNRNRYNENNSLAEDYELWLNAFLKNDLKVGFIEEPLYYYREEQNITIEKLLKAYNTQVNIIKSVSSKDISFFDRVKYLTKIKSKKLIVRALFLTNLDDFLYKRRVQVQSLDVFEPMLIREITLINSEKGK</sequence>
<keyword evidence="3" id="KW-1185">Reference proteome</keyword>
<dbReference type="InterPro" id="IPR029044">
    <property type="entry name" value="Nucleotide-diphossugar_trans"/>
</dbReference>
<dbReference type="Pfam" id="PF00535">
    <property type="entry name" value="Glycos_transf_2"/>
    <property type="match status" value="1"/>
</dbReference>
<dbReference type="SUPFAM" id="SSF53448">
    <property type="entry name" value="Nucleotide-diphospho-sugar transferases"/>
    <property type="match status" value="1"/>
</dbReference>
<dbReference type="Proteomes" id="UP001414441">
    <property type="component" value="Unassembled WGS sequence"/>
</dbReference>
<dbReference type="EC" id="2.4.-.-" evidence="2"/>
<comment type="caution">
    <text evidence="2">The sequence shown here is derived from an EMBL/GenBank/DDBJ whole genome shotgun (WGS) entry which is preliminary data.</text>
</comment>